<comment type="caution">
    <text evidence="1">The sequence shown here is derived from an EMBL/GenBank/DDBJ whole genome shotgun (WGS) entry which is preliminary data.</text>
</comment>
<organism evidence="1 2">
    <name type="scientific">Ranatra chinensis</name>
    <dbReference type="NCBI Taxonomy" id="642074"/>
    <lineage>
        <taxon>Eukaryota</taxon>
        <taxon>Metazoa</taxon>
        <taxon>Ecdysozoa</taxon>
        <taxon>Arthropoda</taxon>
        <taxon>Hexapoda</taxon>
        <taxon>Insecta</taxon>
        <taxon>Pterygota</taxon>
        <taxon>Neoptera</taxon>
        <taxon>Paraneoptera</taxon>
        <taxon>Hemiptera</taxon>
        <taxon>Heteroptera</taxon>
        <taxon>Panheteroptera</taxon>
        <taxon>Nepomorpha</taxon>
        <taxon>Nepidae</taxon>
        <taxon>Ranatrinae</taxon>
        <taxon>Ranatra</taxon>
    </lineage>
</organism>
<name>A0ABD0Y5F2_9HEMI</name>
<evidence type="ECO:0000313" key="1">
    <source>
        <dbReference type="EMBL" id="KAL1122492.1"/>
    </source>
</evidence>
<dbReference type="Proteomes" id="UP001558652">
    <property type="component" value="Unassembled WGS sequence"/>
</dbReference>
<dbReference type="AlphaFoldDB" id="A0ABD0Y5F2"/>
<proteinExistence type="predicted"/>
<sequence>MLDWLMQEMGWGGRGGSSRELSRLIELSVCILQCLGEVERSPRRYVLIRNTLNRLHLEALERRLKKLTAARKAFRDETVYPGGVRQSALPQETANHVCTCDYVTNFVCHKLGLNSS</sequence>
<gene>
    <name evidence="1" type="ORF">AAG570_002823</name>
</gene>
<dbReference type="EMBL" id="JBFDAA010000013">
    <property type="protein sequence ID" value="KAL1122492.1"/>
    <property type="molecule type" value="Genomic_DNA"/>
</dbReference>
<accession>A0ABD0Y5F2</accession>
<protein>
    <submittedName>
        <fullName evidence="1">Uncharacterized protein</fullName>
    </submittedName>
</protein>
<keyword evidence="2" id="KW-1185">Reference proteome</keyword>
<evidence type="ECO:0000313" key="2">
    <source>
        <dbReference type="Proteomes" id="UP001558652"/>
    </source>
</evidence>
<reference evidence="1 2" key="1">
    <citation type="submission" date="2024-07" db="EMBL/GenBank/DDBJ databases">
        <title>Chromosome-level genome assembly of the water stick insect Ranatra chinensis (Heteroptera: Nepidae).</title>
        <authorList>
            <person name="Liu X."/>
        </authorList>
    </citation>
    <scope>NUCLEOTIDE SEQUENCE [LARGE SCALE GENOMIC DNA]</scope>
    <source>
        <strain evidence="1">Cailab_2021Rc</strain>
        <tissue evidence="1">Muscle</tissue>
    </source>
</reference>